<proteinExistence type="predicted"/>
<feature type="non-terminal residue" evidence="2">
    <location>
        <position position="1"/>
    </location>
</feature>
<reference evidence="2" key="1">
    <citation type="journal article" date="2019" name="Sci. Rep.">
        <title>Draft genome of Tanacetum cinerariifolium, the natural source of mosquito coil.</title>
        <authorList>
            <person name="Yamashiro T."/>
            <person name="Shiraishi A."/>
            <person name="Satake H."/>
            <person name="Nakayama K."/>
        </authorList>
    </citation>
    <scope>NUCLEOTIDE SEQUENCE</scope>
</reference>
<protein>
    <recommendedName>
        <fullName evidence="3">Protein kinase-like domain, phloem protein 2-like protein</fullName>
    </recommendedName>
</protein>
<name>A0A699I7M6_TANCI</name>
<evidence type="ECO:0008006" key="3">
    <source>
        <dbReference type="Google" id="ProtNLM"/>
    </source>
</evidence>
<feature type="compositionally biased region" description="Basic and acidic residues" evidence="1">
    <location>
        <begin position="1"/>
        <end position="15"/>
    </location>
</feature>
<organism evidence="2">
    <name type="scientific">Tanacetum cinerariifolium</name>
    <name type="common">Dalmatian daisy</name>
    <name type="synonym">Chrysanthemum cinerariifolium</name>
    <dbReference type="NCBI Taxonomy" id="118510"/>
    <lineage>
        <taxon>Eukaryota</taxon>
        <taxon>Viridiplantae</taxon>
        <taxon>Streptophyta</taxon>
        <taxon>Embryophyta</taxon>
        <taxon>Tracheophyta</taxon>
        <taxon>Spermatophyta</taxon>
        <taxon>Magnoliopsida</taxon>
        <taxon>eudicotyledons</taxon>
        <taxon>Gunneridae</taxon>
        <taxon>Pentapetalae</taxon>
        <taxon>asterids</taxon>
        <taxon>campanulids</taxon>
        <taxon>Asterales</taxon>
        <taxon>Asteraceae</taxon>
        <taxon>Asteroideae</taxon>
        <taxon>Anthemideae</taxon>
        <taxon>Anthemidinae</taxon>
        <taxon>Tanacetum</taxon>
    </lineage>
</organism>
<accession>A0A699I7M6</accession>
<dbReference type="EMBL" id="BKCJ010254875">
    <property type="protein sequence ID" value="GEZ23036.1"/>
    <property type="molecule type" value="Genomic_DNA"/>
</dbReference>
<dbReference type="AlphaFoldDB" id="A0A699I7M6"/>
<evidence type="ECO:0000256" key="1">
    <source>
        <dbReference type="SAM" id="MobiDB-lite"/>
    </source>
</evidence>
<feature type="region of interest" description="Disordered" evidence="1">
    <location>
        <begin position="1"/>
        <end position="27"/>
    </location>
</feature>
<evidence type="ECO:0000313" key="2">
    <source>
        <dbReference type="EMBL" id="GEZ23036.1"/>
    </source>
</evidence>
<comment type="caution">
    <text evidence="2">The sequence shown here is derived from an EMBL/GenBank/DDBJ whole genome shotgun (WGS) entry which is preliminary data.</text>
</comment>
<sequence length="267" mass="30551">TQTDSHDRNPPERLQNDSQQAVLTPSERDSKHILKGRTTYSTVKFANMREADFFHIAELCQFNSYGSIVDIEIDFEDHGTPINIEGISFEPLEKVEDQAKKDKVELQVMEDQDIVEVASPSLVYTSFEELKQILRIGIHLKDYKMWFSLDKKGEHSSMKDCLIPNEDFTPRYESHSLSRFHVGFYHTEQKINGETRTSTVHLVNPSGDVLHMAELYHVTSSGSLVDLEIDFENPGINIEGVEGILFQPLEKWFAVDKNGKKCQMSLV</sequence>
<gene>
    <name evidence="2" type="ORF">Tci_495009</name>
</gene>